<sequence>MPYGQIRLVFTEGADLTPLEKTRPVDSGDFTQMAPEVSWTRLLTPEAGVYSMGLVMRYVLGDVSEITPQDPNASLLPQVMALINKCLHARPSERPSMNGIFLELDKATSNVHHTKQQRWTPV</sequence>
<dbReference type="GO" id="GO:0016301">
    <property type="term" value="F:kinase activity"/>
    <property type="evidence" value="ECO:0007669"/>
    <property type="project" value="UniProtKB-KW"/>
</dbReference>
<dbReference type="SUPFAM" id="SSF56112">
    <property type="entry name" value="Protein kinase-like (PK-like)"/>
    <property type="match status" value="1"/>
</dbReference>
<protein>
    <submittedName>
        <fullName evidence="1">Protein kinase domain-containing protein</fullName>
    </submittedName>
</protein>
<proteinExistence type="predicted"/>
<dbReference type="AlphaFoldDB" id="A0AAN8FWE4"/>
<reference evidence="1 2" key="1">
    <citation type="submission" date="2019-10" db="EMBL/GenBank/DDBJ databases">
        <title>Assembly and Annotation for the nematode Trichostrongylus colubriformis.</title>
        <authorList>
            <person name="Martin J."/>
        </authorList>
    </citation>
    <scope>NUCLEOTIDE SEQUENCE [LARGE SCALE GENOMIC DNA]</scope>
    <source>
        <strain evidence="1">G859</strain>
        <tissue evidence="1">Whole worm</tissue>
    </source>
</reference>
<name>A0AAN8FWE4_TRICO</name>
<keyword evidence="2" id="KW-1185">Reference proteome</keyword>
<dbReference type="Gene3D" id="1.10.510.10">
    <property type="entry name" value="Transferase(Phosphotransferase) domain 1"/>
    <property type="match status" value="1"/>
</dbReference>
<dbReference type="Proteomes" id="UP001331761">
    <property type="component" value="Unassembled WGS sequence"/>
</dbReference>
<organism evidence="1 2">
    <name type="scientific">Trichostrongylus colubriformis</name>
    <name type="common">Black scour worm</name>
    <dbReference type="NCBI Taxonomy" id="6319"/>
    <lineage>
        <taxon>Eukaryota</taxon>
        <taxon>Metazoa</taxon>
        <taxon>Ecdysozoa</taxon>
        <taxon>Nematoda</taxon>
        <taxon>Chromadorea</taxon>
        <taxon>Rhabditida</taxon>
        <taxon>Rhabditina</taxon>
        <taxon>Rhabditomorpha</taxon>
        <taxon>Strongyloidea</taxon>
        <taxon>Trichostrongylidae</taxon>
        <taxon>Trichostrongylus</taxon>
    </lineage>
</organism>
<evidence type="ECO:0000313" key="1">
    <source>
        <dbReference type="EMBL" id="KAK5984444.1"/>
    </source>
</evidence>
<keyword evidence="1" id="KW-0808">Transferase</keyword>
<keyword evidence="1" id="KW-0418">Kinase</keyword>
<dbReference type="EMBL" id="WIXE01002867">
    <property type="protein sequence ID" value="KAK5984444.1"/>
    <property type="molecule type" value="Genomic_DNA"/>
</dbReference>
<accession>A0AAN8FWE4</accession>
<comment type="caution">
    <text evidence="1">The sequence shown here is derived from an EMBL/GenBank/DDBJ whole genome shotgun (WGS) entry which is preliminary data.</text>
</comment>
<dbReference type="InterPro" id="IPR011009">
    <property type="entry name" value="Kinase-like_dom_sf"/>
</dbReference>
<evidence type="ECO:0000313" key="2">
    <source>
        <dbReference type="Proteomes" id="UP001331761"/>
    </source>
</evidence>
<gene>
    <name evidence="1" type="ORF">GCK32_007894</name>
</gene>